<evidence type="ECO:0000313" key="2">
    <source>
        <dbReference type="EMBL" id="CAJ0601442.1"/>
    </source>
</evidence>
<keyword evidence="3" id="KW-1185">Reference proteome</keyword>
<dbReference type="Pfam" id="PF00188">
    <property type="entry name" value="CAP"/>
    <property type="match status" value="2"/>
</dbReference>
<comment type="caution">
    <text evidence="2">The sequence shown here is derived from an EMBL/GenBank/DDBJ whole genome shotgun (WGS) entry which is preliminary data.</text>
</comment>
<reference evidence="2" key="1">
    <citation type="submission" date="2023-07" db="EMBL/GenBank/DDBJ databases">
        <authorList>
            <consortium name="CYATHOMIX"/>
        </authorList>
    </citation>
    <scope>NUCLEOTIDE SEQUENCE</scope>
    <source>
        <strain evidence="2">N/A</strain>
    </source>
</reference>
<proteinExistence type="predicted"/>
<organism evidence="2 3">
    <name type="scientific">Cylicocyclus nassatus</name>
    <name type="common">Nematode worm</name>
    <dbReference type="NCBI Taxonomy" id="53992"/>
    <lineage>
        <taxon>Eukaryota</taxon>
        <taxon>Metazoa</taxon>
        <taxon>Ecdysozoa</taxon>
        <taxon>Nematoda</taxon>
        <taxon>Chromadorea</taxon>
        <taxon>Rhabditida</taxon>
        <taxon>Rhabditina</taxon>
        <taxon>Rhabditomorpha</taxon>
        <taxon>Strongyloidea</taxon>
        <taxon>Strongylidae</taxon>
        <taxon>Cylicocyclus</taxon>
    </lineage>
</organism>
<feature type="domain" description="SCP" evidence="1">
    <location>
        <begin position="270"/>
        <end position="429"/>
    </location>
</feature>
<dbReference type="InterPro" id="IPR014044">
    <property type="entry name" value="CAP_dom"/>
</dbReference>
<evidence type="ECO:0000259" key="1">
    <source>
        <dbReference type="SMART" id="SM00198"/>
    </source>
</evidence>
<dbReference type="InterPro" id="IPR035940">
    <property type="entry name" value="CAP_sf"/>
</dbReference>
<dbReference type="CDD" id="cd05380">
    <property type="entry name" value="CAP_euk"/>
    <property type="match status" value="2"/>
</dbReference>
<dbReference type="Proteomes" id="UP001176961">
    <property type="component" value="Unassembled WGS sequence"/>
</dbReference>
<evidence type="ECO:0000313" key="3">
    <source>
        <dbReference type="Proteomes" id="UP001176961"/>
    </source>
</evidence>
<dbReference type="SUPFAM" id="SSF55797">
    <property type="entry name" value="PR-1-like"/>
    <property type="match status" value="3"/>
</dbReference>
<dbReference type="Gene3D" id="3.40.33.10">
    <property type="entry name" value="CAP"/>
    <property type="match status" value="3"/>
</dbReference>
<dbReference type="PANTHER" id="PTHR10334">
    <property type="entry name" value="CYSTEINE-RICH SECRETORY PROTEIN-RELATED"/>
    <property type="match status" value="1"/>
</dbReference>
<protein>
    <recommendedName>
        <fullName evidence="1">SCP domain-containing protein</fullName>
    </recommendedName>
</protein>
<gene>
    <name evidence="2" type="ORF">CYNAS_LOCUS13425</name>
</gene>
<dbReference type="SMART" id="SM00198">
    <property type="entry name" value="SCP"/>
    <property type="match status" value="1"/>
</dbReference>
<dbReference type="AlphaFoldDB" id="A0AA36H040"/>
<name>A0AA36H040_CYLNA</name>
<sequence length="611" mass="68914">MFDLRCLEVLIIYVLPELIAWEYGPAYCKTANGADEHWVDRYLTTFNHQREALAHGLQEDTYGALPPAKNMNKLMWDCALEQEAKDFLAKQDCDLLTGRKEGLEEPDKGYAYFITAPIPLFHLTDDYYFSDVSDVSDQIVRYMDGDEPLKQWANIMRANASKVGCANITCRLNDDNINGRIAQYNRWKTASNEVHDDPLGKGNIQKGDTIYEGGTRKAECDPLILAEEIPESTSTTDSGASTLDPSVAVFPWSNASDPSTWCEYEELPDSLRSIMVETHNTRRSTLALGQITDNTGTTLPAATNMNYLVWACKLEKEAHDFLRNCPTEGYQRPDDKRPAQNFYRQTITANERTYKDMNKKAVTEWWKQVRKVSGPGTSTYFRLEHNSTQIRSYTLMAWASTEIMGCSIAKCGNEWVEACRYHPPGNKVDDQMYIRGKACSQCTTIERCKSFHIISSLLASEVSGEGAKFPEGSSSADIICPNSYHMTDKLGLRILDMHNSRSLLALGKVTKNTGAYLPAAANMRKLRYDCGLNCNNYIYTDGMGSNAVLGLLSSYIVRHFTLLFAVTLLREMLLAKQFMLQEISALHAHLIPSVTPHYTSAPRKEWQQDCF</sequence>
<dbReference type="InterPro" id="IPR001283">
    <property type="entry name" value="CRISP-related"/>
</dbReference>
<dbReference type="EMBL" id="CATQJL010000305">
    <property type="protein sequence ID" value="CAJ0601442.1"/>
    <property type="molecule type" value="Genomic_DNA"/>
</dbReference>
<accession>A0AA36H040</accession>